<dbReference type="NCBIfam" id="TIGR00928">
    <property type="entry name" value="purB"/>
    <property type="match status" value="1"/>
</dbReference>
<evidence type="ECO:0000256" key="2">
    <source>
        <dbReference type="ARBA" id="ARBA00004734"/>
    </source>
</evidence>
<dbReference type="OMA" id="NNWAVVA"/>
<dbReference type="InterPro" id="IPR022761">
    <property type="entry name" value="Fumarate_lyase_N"/>
</dbReference>
<dbReference type="Pfam" id="PF00206">
    <property type="entry name" value="Lyase_1"/>
    <property type="match status" value="1"/>
</dbReference>
<dbReference type="InterPro" id="IPR004769">
    <property type="entry name" value="Pur_lyase"/>
</dbReference>
<dbReference type="InterPro" id="IPR013539">
    <property type="entry name" value="PurB_C"/>
</dbReference>
<feature type="domain" description="Fumarate lyase N-terminal" evidence="10">
    <location>
        <begin position="24"/>
        <end position="334"/>
    </location>
</feature>
<evidence type="ECO:0000259" key="10">
    <source>
        <dbReference type="Pfam" id="PF00206"/>
    </source>
</evidence>
<gene>
    <name evidence="12" type="ORF">KFE25_000424</name>
</gene>
<dbReference type="OrthoDB" id="406045at2759"/>
<accession>A0A8J6CGW5</accession>
<dbReference type="Gene3D" id="1.20.200.10">
    <property type="entry name" value="Fumarase/aspartase (Central domain)"/>
    <property type="match status" value="1"/>
</dbReference>
<evidence type="ECO:0000256" key="6">
    <source>
        <dbReference type="ARBA" id="ARBA00022755"/>
    </source>
</evidence>
<evidence type="ECO:0000256" key="4">
    <source>
        <dbReference type="ARBA" id="ARBA00012339"/>
    </source>
</evidence>
<dbReference type="InterPro" id="IPR000362">
    <property type="entry name" value="Fumarate_lyase_fam"/>
</dbReference>
<evidence type="ECO:0000256" key="1">
    <source>
        <dbReference type="ARBA" id="ARBA00004706"/>
    </source>
</evidence>
<dbReference type="GO" id="GO:0005829">
    <property type="term" value="C:cytosol"/>
    <property type="evidence" value="ECO:0007669"/>
    <property type="project" value="TreeGrafter"/>
</dbReference>
<dbReference type="GO" id="GO:0006189">
    <property type="term" value="P:'de novo' IMP biosynthetic process"/>
    <property type="evidence" value="ECO:0007669"/>
    <property type="project" value="UniProtKB-UniPathway"/>
</dbReference>
<comment type="catalytic activity">
    <reaction evidence="9">
        <text>N(6)-(1,2-dicarboxyethyl)-AMP = fumarate + AMP</text>
        <dbReference type="Rhea" id="RHEA:16853"/>
        <dbReference type="ChEBI" id="CHEBI:29806"/>
        <dbReference type="ChEBI" id="CHEBI:57567"/>
        <dbReference type="ChEBI" id="CHEBI:456215"/>
        <dbReference type="EC" id="4.3.2.2"/>
    </reaction>
</comment>
<evidence type="ECO:0000259" key="11">
    <source>
        <dbReference type="Pfam" id="PF08328"/>
    </source>
</evidence>
<dbReference type="EC" id="4.3.2.2" evidence="4 9"/>
<dbReference type="SUPFAM" id="SSF48557">
    <property type="entry name" value="L-aspartase-like"/>
    <property type="match status" value="1"/>
</dbReference>
<comment type="similarity">
    <text evidence="3 9">Belongs to the lyase 1 family. Adenylosuccinate lyase subfamily.</text>
</comment>
<dbReference type="InterPro" id="IPR008948">
    <property type="entry name" value="L-Aspartase-like"/>
</dbReference>
<dbReference type="NCBIfam" id="NF006764">
    <property type="entry name" value="PRK09285.1"/>
    <property type="match status" value="1"/>
</dbReference>
<dbReference type="Pfam" id="PF08328">
    <property type="entry name" value="ASL_C"/>
    <property type="match status" value="1"/>
</dbReference>
<comment type="catalytic activity">
    <reaction evidence="9">
        <text>(2S)-2-[5-amino-1-(5-phospho-beta-D-ribosyl)imidazole-4-carboxamido]succinate = 5-amino-1-(5-phospho-beta-D-ribosyl)imidazole-4-carboxamide + fumarate</text>
        <dbReference type="Rhea" id="RHEA:23920"/>
        <dbReference type="ChEBI" id="CHEBI:29806"/>
        <dbReference type="ChEBI" id="CHEBI:58443"/>
        <dbReference type="ChEBI" id="CHEBI:58475"/>
        <dbReference type="EC" id="4.3.2.2"/>
    </reaction>
</comment>
<dbReference type="FunFam" id="1.20.200.10:FF:000004">
    <property type="entry name" value="Adenylosuccinate lyase"/>
    <property type="match status" value="1"/>
</dbReference>
<name>A0A8J6CGW5_DIALT</name>
<protein>
    <recommendedName>
        <fullName evidence="5 9">Adenylosuccinate lyase</fullName>
        <shortName evidence="9">ASL</shortName>
        <ecNumber evidence="4 9">4.3.2.2</ecNumber>
    </recommendedName>
    <alternativeName>
        <fullName evidence="8 9">Adenylosuccinase</fullName>
    </alternativeName>
</protein>
<reference evidence="12" key="1">
    <citation type="submission" date="2021-05" db="EMBL/GenBank/DDBJ databases">
        <title>The genome of the haptophyte Pavlova lutheri (Diacronema luteri, Pavlovales) - a model for lipid biosynthesis in eukaryotic algae.</title>
        <authorList>
            <person name="Hulatt C.J."/>
            <person name="Posewitz M.C."/>
        </authorList>
    </citation>
    <scope>NUCLEOTIDE SEQUENCE</scope>
    <source>
        <strain evidence="12">NIVA-4/92</strain>
    </source>
</reference>
<evidence type="ECO:0000256" key="8">
    <source>
        <dbReference type="ARBA" id="ARBA00030717"/>
    </source>
</evidence>
<evidence type="ECO:0000313" key="12">
    <source>
        <dbReference type="EMBL" id="KAG8467108.1"/>
    </source>
</evidence>
<evidence type="ECO:0000256" key="5">
    <source>
        <dbReference type="ARBA" id="ARBA00017058"/>
    </source>
</evidence>
<dbReference type="GO" id="GO:0004018">
    <property type="term" value="F:N6-(1,2-dicarboxyethyl)AMP AMP-lyase (fumarate-forming) activity"/>
    <property type="evidence" value="ECO:0007669"/>
    <property type="project" value="InterPro"/>
</dbReference>
<organism evidence="12 13">
    <name type="scientific">Diacronema lutheri</name>
    <name type="common">Unicellular marine alga</name>
    <name type="synonym">Monochrysis lutheri</name>
    <dbReference type="NCBI Taxonomy" id="2081491"/>
    <lineage>
        <taxon>Eukaryota</taxon>
        <taxon>Haptista</taxon>
        <taxon>Haptophyta</taxon>
        <taxon>Pavlovophyceae</taxon>
        <taxon>Pavlovales</taxon>
        <taxon>Pavlovaceae</taxon>
        <taxon>Diacronema</taxon>
    </lineage>
</organism>
<dbReference type="PRINTS" id="PR00149">
    <property type="entry name" value="FUMRATELYASE"/>
</dbReference>
<feature type="domain" description="Adenylosuccinate lyase PurB C-terminal" evidence="11">
    <location>
        <begin position="351"/>
        <end position="465"/>
    </location>
</feature>
<dbReference type="PANTHER" id="PTHR43411">
    <property type="entry name" value="ADENYLOSUCCINATE LYASE"/>
    <property type="match status" value="1"/>
</dbReference>
<dbReference type="InterPro" id="IPR047136">
    <property type="entry name" value="PurB_bact"/>
</dbReference>
<comment type="pathway">
    <text evidence="2 9">Purine metabolism; AMP biosynthesis via de novo pathway; AMP from IMP: step 2/2.</text>
</comment>
<dbReference type="Gene3D" id="1.10.40.30">
    <property type="entry name" value="Fumarase/aspartase (C-terminal domain)"/>
    <property type="match status" value="1"/>
</dbReference>
<dbReference type="CDD" id="cd01598">
    <property type="entry name" value="PurB"/>
    <property type="match status" value="1"/>
</dbReference>
<keyword evidence="7 9" id="KW-0456">Lyase</keyword>
<comment type="pathway">
    <text evidence="1 9">Purine metabolism; IMP biosynthesis via de novo pathway; 5-amino-1-(5-phospho-D-ribosyl)imidazole-4-carboxamide from 5-amino-1-(5-phospho-D-ribosyl)imidazole-4-carboxylate: step 2/2.</text>
</comment>
<evidence type="ECO:0000313" key="13">
    <source>
        <dbReference type="Proteomes" id="UP000751190"/>
    </source>
</evidence>
<evidence type="ECO:0000256" key="3">
    <source>
        <dbReference type="ARBA" id="ARBA00008273"/>
    </source>
</evidence>
<keyword evidence="6 9" id="KW-0658">Purine biosynthesis</keyword>
<dbReference type="Gene3D" id="1.10.275.10">
    <property type="entry name" value="Fumarase/aspartase (N-terminal domain)"/>
    <property type="match status" value="1"/>
</dbReference>
<dbReference type="GO" id="GO:0044208">
    <property type="term" value="P:'de novo' AMP biosynthetic process"/>
    <property type="evidence" value="ECO:0007669"/>
    <property type="project" value="UniProtKB-UniPathway"/>
</dbReference>
<evidence type="ECO:0000256" key="9">
    <source>
        <dbReference type="RuleBase" id="RU361172"/>
    </source>
</evidence>
<dbReference type="PROSITE" id="PS00163">
    <property type="entry name" value="FUMARATE_LYASES"/>
    <property type="match status" value="1"/>
</dbReference>
<proteinExistence type="inferred from homology"/>
<comment type="caution">
    <text evidence="12">The sequence shown here is derived from an EMBL/GenBank/DDBJ whole genome shotgun (WGS) entry which is preliminary data.</text>
</comment>
<keyword evidence="13" id="KW-1185">Reference proteome</keyword>
<dbReference type="AlphaFoldDB" id="A0A8J6CGW5"/>
<dbReference type="UniPathway" id="UPA00075">
    <property type="reaction ID" value="UER00336"/>
</dbReference>
<evidence type="ECO:0000256" key="7">
    <source>
        <dbReference type="ARBA" id="ARBA00023239"/>
    </source>
</evidence>
<dbReference type="UniPathway" id="UPA00074">
    <property type="reaction ID" value="UER00132"/>
</dbReference>
<dbReference type="InterPro" id="IPR020557">
    <property type="entry name" value="Fumarate_lyase_CS"/>
</dbReference>
<dbReference type="InterPro" id="IPR024083">
    <property type="entry name" value="Fumarase/histidase_N"/>
</dbReference>
<dbReference type="Proteomes" id="UP000751190">
    <property type="component" value="Unassembled WGS sequence"/>
</dbReference>
<dbReference type="EMBL" id="JAGTXO010000006">
    <property type="protein sequence ID" value="KAG8467108.1"/>
    <property type="molecule type" value="Genomic_DNA"/>
</dbReference>
<dbReference type="PANTHER" id="PTHR43411:SF1">
    <property type="entry name" value="ADENYLOSUCCINATE LYASE"/>
    <property type="match status" value="1"/>
</dbReference>
<sequence length="475" mass="51902">MDVLAALKKTDVLSGLTAISPVDGRYGDKTLSLREHFSEYGLQKRRVLVEVRWLQMLAASGQLPQLKPFSPKAIAALDELASSYSVSDGERVKEIERTTNHDVKAIEYFLKERVAALAAASPSEAAYGELQAASEFIHFACTSEDINNLSYALMIKDANERVMLPAADAIIAKLVEIAHEHAAVPMLCRTHGQTATPSTVGKEIANVVHRLRRQRACWASAPQLGKIAGATGNYNAHLAAYPALDWAALAGDFVRGLGLEHNTHVTQIEPHDGIAELFDAQARFNTILVDLCRDMWGYISLGYFKQRVIAGEVGSSTMPHKVNPIDFENAEGNLGVANALLHHFSAKLPISRWQRDLTDSTVMRAVGVAAGHMMIAYSALSKGLSKVSVSENALAKDLDRAWEVLAEPVQTVMRVHGIEKPYEKLKELTRGKTIDAESMRDFVNTLDIPSDDKARLVALSPSTYIGIAAELARQI</sequence>